<evidence type="ECO:0000313" key="2">
    <source>
        <dbReference type="EMBL" id="CCI87678.1"/>
    </source>
</evidence>
<keyword evidence="1" id="KW-0812">Transmembrane</keyword>
<sequence>MALSPIMSGLLVFVHIIVVTYSKQIFKLLKKAHYGKVPLKDKLLLFIGDLFSTIVVLIAVINPASNAESNFSLSINLLPIPIGFIIILMVIITLELFVKRANK</sequence>
<comment type="caution">
    <text evidence="2">The sequence shown here is derived from an EMBL/GenBank/DDBJ whole genome shotgun (WGS) entry which is preliminary data.</text>
</comment>
<keyword evidence="1" id="KW-1133">Transmembrane helix</keyword>
<feature type="transmembrane region" description="Helical" evidence="1">
    <location>
        <begin position="43"/>
        <end position="61"/>
    </location>
</feature>
<accession>I7LGJ0</accession>
<gene>
    <name evidence="2" type="ORF">BN52_09765</name>
</gene>
<reference evidence="2 3" key="1">
    <citation type="submission" date="2012-06" db="EMBL/GenBank/DDBJ databases">
        <title>Draft genome sequence of Lactobacillus gigeriorum CRBIP 24.85T, isolated from chicken crop.</title>
        <authorList>
            <person name="Cousin S."/>
            <person name="Ma L."/>
            <person name="Creno S."/>
            <person name="Clermont D."/>
            <person name="Loux V."/>
            <person name="Bizet C."/>
            <person name="Bouchier C."/>
        </authorList>
    </citation>
    <scope>NUCLEOTIDE SEQUENCE [LARGE SCALE GENOMIC DNA]</scope>
    <source>
        <strain evidence="3">CRBIP 24.85T</strain>
    </source>
</reference>
<dbReference type="RefSeq" id="WP_008473972.1">
    <property type="nucleotide sequence ID" value="NZ_AYZO01000004.1"/>
</dbReference>
<dbReference type="Proteomes" id="UP000009326">
    <property type="component" value="Unassembled WGS sequence"/>
</dbReference>
<keyword evidence="1" id="KW-0472">Membrane</keyword>
<name>I7LGJ0_9LACO</name>
<evidence type="ECO:0000256" key="1">
    <source>
        <dbReference type="SAM" id="Phobius"/>
    </source>
</evidence>
<feature type="transmembrane region" description="Helical" evidence="1">
    <location>
        <begin position="6"/>
        <end position="22"/>
    </location>
</feature>
<feature type="transmembrane region" description="Helical" evidence="1">
    <location>
        <begin position="73"/>
        <end position="98"/>
    </location>
</feature>
<dbReference type="EMBL" id="CAKC01000086">
    <property type="protein sequence ID" value="CCI87678.1"/>
    <property type="molecule type" value="Genomic_DNA"/>
</dbReference>
<protein>
    <submittedName>
        <fullName evidence="2">Conserved domain protein</fullName>
    </submittedName>
</protein>
<organism evidence="2 3">
    <name type="scientific">Lactobacillus gigeriorum DSM 23908 = CRBIP 24.85</name>
    <dbReference type="NCBI Taxonomy" id="1423751"/>
    <lineage>
        <taxon>Bacteria</taxon>
        <taxon>Bacillati</taxon>
        <taxon>Bacillota</taxon>
        <taxon>Bacilli</taxon>
        <taxon>Lactobacillales</taxon>
        <taxon>Lactobacillaceae</taxon>
        <taxon>Lactobacillus</taxon>
    </lineage>
</organism>
<evidence type="ECO:0000313" key="3">
    <source>
        <dbReference type="Proteomes" id="UP000009326"/>
    </source>
</evidence>
<proteinExistence type="predicted"/>
<dbReference type="AlphaFoldDB" id="I7LGJ0"/>